<dbReference type="Proteomes" id="UP000317421">
    <property type="component" value="Unassembled WGS sequence"/>
</dbReference>
<reference evidence="2 3" key="1">
    <citation type="submission" date="2019-02" db="EMBL/GenBank/DDBJ databases">
        <title>Deep-cultivation of Planctomycetes and their phenomic and genomic characterization uncovers novel biology.</title>
        <authorList>
            <person name="Wiegand S."/>
            <person name="Jogler M."/>
            <person name="Boedeker C."/>
            <person name="Pinto D."/>
            <person name="Vollmers J."/>
            <person name="Rivas-Marin E."/>
            <person name="Kohn T."/>
            <person name="Peeters S.H."/>
            <person name="Heuer A."/>
            <person name="Rast P."/>
            <person name="Oberbeckmann S."/>
            <person name="Bunk B."/>
            <person name="Jeske O."/>
            <person name="Meyerdierks A."/>
            <person name="Storesund J.E."/>
            <person name="Kallscheuer N."/>
            <person name="Luecker S."/>
            <person name="Lage O.M."/>
            <person name="Pohl T."/>
            <person name="Merkel B.J."/>
            <person name="Hornburger P."/>
            <person name="Mueller R.-W."/>
            <person name="Bruemmer F."/>
            <person name="Labrenz M."/>
            <person name="Spormann A.M."/>
            <person name="Op Den Camp H."/>
            <person name="Overmann J."/>
            <person name="Amann R."/>
            <person name="Jetten M.S.M."/>
            <person name="Mascher T."/>
            <person name="Medema M.H."/>
            <person name="Devos D.P."/>
            <person name="Kaster A.-K."/>
            <person name="Ovreas L."/>
            <person name="Rohde M."/>
            <person name="Galperin M.Y."/>
            <person name="Jogler C."/>
        </authorList>
    </citation>
    <scope>NUCLEOTIDE SEQUENCE [LARGE SCALE GENOMIC DNA]</scope>
    <source>
        <strain evidence="2 3">Pla108</strain>
    </source>
</reference>
<evidence type="ECO:0000256" key="1">
    <source>
        <dbReference type="SAM" id="MobiDB-lite"/>
    </source>
</evidence>
<dbReference type="Gene3D" id="3.55.50.30">
    <property type="match status" value="1"/>
</dbReference>
<dbReference type="AlphaFoldDB" id="A0A5C6A9Z5"/>
<evidence type="ECO:0000313" key="3">
    <source>
        <dbReference type="Proteomes" id="UP000317421"/>
    </source>
</evidence>
<comment type="caution">
    <text evidence="2">The sequence shown here is derived from an EMBL/GenBank/DDBJ whole genome shotgun (WGS) entry which is preliminary data.</text>
</comment>
<accession>A0A5C6A9Z5</accession>
<name>A0A5C6A9Z5_9BACT</name>
<proteinExistence type="predicted"/>
<gene>
    <name evidence="2" type="ORF">Pla108_32220</name>
</gene>
<organism evidence="2 3">
    <name type="scientific">Botrimarina colliarenosi</name>
    <dbReference type="NCBI Taxonomy" id="2528001"/>
    <lineage>
        <taxon>Bacteria</taxon>
        <taxon>Pseudomonadati</taxon>
        <taxon>Planctomycetota</taxon>
        <taxon>Planctomycetia</taxon>
        <taxon>Pirellulales</taxon>
        <taxon>Lacipirellulaceae</taxon>
        <taxon>Botrimarina</taxon>
    </lineage>
</organism>
<feature type="region of interest" description="Disordered" evidence="1">
    <location>
        <begin position="1"/>
        <end position="31"/>
    </location>
</feature>
<dbReference type="EMBL" id="SJPR01000004">
    <property type="protein sequence ID" value="TWT96138.1"/>
    <property type="molecule type" value="Genomic_DNA"/>
</dbReference>
<keyword evidence="3" id="KW-1185">Reference proteome</keyword>
<sequence length="375" mass="40482">MPLRVRSGARGRKPSGEVPQGRDLSCSPEFNQVSDPLNQKEVTARKAIDLTSFRLTLDGAKRLCGEPLRRLVRLATLSLLLAPVAAAQQPSVLLLRRLATPATLHWRDVPTRDALRRFAAETATPLWIDRRTDPRTTIDLSSNGEPIAALLDAIAAEAGLGVAAIDGIVYVGPADAAAALPRLAEQWRQGAPRGMRRANKMDWPRLTSPKQLVEQIAAEAGCQLANPEAIPHDLWPAGSTPRLAAGDRLTLVALGFGLRWTRDASDANTIRLEPLEAASQEPPASLASLLKSDDGVVGESRYSIRVVEQPVVPVLRQLANQLGRQLRVSDALNDPNQRASFEVRQATLEELLAAIGEAAGLDVSATDEEIRVSPR</sequence>
<protein>
    <submittedName>
        <fullName evidence="2">Uncharacterized protein</fullName>
    </submittedName>
</protein>
<evidence type="ECO:0000313" key="2">
    <source>
        <dbReference type="EMBL" id="TWT96138.1"/>
    </source>
</evidence>